<comment type="caution">
    <text evidence="1">The sequence shown here is derived from an EMBL/GenBank/DDBJ whole genome shotgun (WGS) entry which is preliminary data.</text>
</comment>
<dbReference type="NCBIfam" id="TIGR01484">
    <property type="entry name" value="HAD-SF-IIB"/>
    <property type="match status" value="1"/>
</dbReference>
<dbReference type="InterPro" id="IPR000150">
    <property type="entry name" value="Cof"/>
</dbReference>
<protein>
    <submittedName>
        <fullName evidence="1">Cof-type HAD-IIB family hydrolase</fullName>
    </submittedName>
</protein>
<keyword evidence="2" id="KW-1185">Reference proteome</keyword>
<dbReference type="PANTHER" id="PTHR10000:SF8">
    <property type="entry name" value="HAD SUPERFAMILY HYDROLASE-LIKE, TYPE 3"/>
    <property type="match status" value="1"/>
</dbReference>
<name>A0A7W1XAQ5_9BACL</name>
<dbReference type="InterPro" id="IPR006379">
    <property type="entry name" value="HAD-SF_hydro_IIB"/>
</dbReference>
<dbReference type="InterPro" id="IPR036412">
    <property type="entry name" value="HAD-like_sf"/>
</dbReference>
<dbReference type="Pfam" id="PF08282">
    <property type="entry name" value="Hydrolase_3"/>
    <property type="match status" value="1"/>
</dbReference>
<dbReference type="SFLD" id="SFLDG01140">
    <property type="entry name" value="C2.B:_Phosphomannomutase_and_P"/>
    <property type="match status" value="1"/>
</dbReference>
<sequence length="278" mass="30246">MKSLFYPFLVSDLDGTLLNDSKEISAENRDSIALFRENGGIFTLATGRSYKESIKFIEQLQLTCPVILYNGAMIYDPATGQLNPVCLISRSLMLSILKDLEQKLPSSVDIFVYGTDKIYGTQVGELTKAWSDADFSLELLPSFASLPDDVVCVKLVAVADTEEMKELVQWSRANSHLPIDCVLSADHYFEILPAGASKGNALLKVLKTLGLSPSQAAAVGDHLNDLSMFRIAGLPAAVKNAHPQAQNQARLILPSNNDSAVAHLIQNHLLPTLSQTSN</sequence>
<dbReference type="AlphaFoldDB" id="A0A7W1XAQ5"/>
<dbReference type="SFLD" id="SFLDS00003">
    <property type="entry name" value="Haloacid_Dehalogenase"/>
    <property type="match status" value="1"/>
</dbReference>
<dbReference type="PROSITE" id="PS01228">
    <property type="entry name" value="COF_1"/>
    <property type="match status" value="1"/>
</dbReference>
<dbReference type="Gene3D" id="3.40.50.1000">
    <property type="entry name" value="HAD superfamily/HAD-like"/>
    <property type="match status" value="1"/>
</dbReference>
<accession>A0A7W1XAQ5</accession>
<dbReference type="InterPro" id="IPR023214">
    <property type="entry name" value="HAD_sf"/>
</dbReference>
<evidence type="ECO:0000313" key="2">
    <source>
        <dbReference type="Proteomes" id="UP000530514"/>
    </source>
</evidence>
<keyword evidence="1" id="KW-0378">Hydrolase</keyword>
<dbReference type="GO" id="GO:0005829">
    <property type="term" value="C:cytosol"/>
    <property type="evidence" value="ECO:0007669"/>
    <property type="project" value="TreeGrafter"/>
</dbReference>
<proteinExistence type="predicted"/>
<dbReference type="OrthoDB" id="9806027at2"/>
<dbReference type="GO" id="GO:0016791">
    <property type="term" value="F:phosphatase activity"/>
    <property type="evidence" value="ECO:0007669"/>
    <property type="project" value="TreeGrafter"/>
</dbReference>
<dbReference type="Gene3D" id="3.30.1240.10">
    <property type="match status" value="1"/>
</dbReference>
<dbReference type="NCBIfam" id="TIGR00099">
    <property type="entry name" value="Cof-subfamily"/>
    <property type="match status" value="1"/>
</dbReference>
<dbReference type="EMBL" id="JACEIP010000013">
    <property type="protein sequence ID" value="MBA4543227.1"/>
    <property type="molecule type" value="Genomic_DNA"/>
</dbReference>
<dbReference type="GO" id="GO:0000287">
    <property type="term" value="F:magnesium ion binding"/>
    <property type="evidence" value="ECO:0007669"/>
    <property type="project" value="TreeGrafter"/>
</dbReference>
<dbReference type="CDD" id="cd07516">
    <property type="entry name" value="HAD_Pase"/>
    <property type="match status" value="1"/>
</dbReference>
<gene>
    <name evidence="1" type="ORF">H1164_09985</name>
</gene>
<reference evidence="1 2" key="1">
    <citation type="submission" date="2020-07" db="EMBL/GenBank/DDBJ databases">
        <authorList>
            <person name="Feng H."/>
        </authorList>
    </citation>
    <scope>NUCLEOTIDE SEQUENCE [LARGE SCALE GENOMIC DNA]</scope>
    <source>
        <strain evidence="2">s-11</strain>
    </source>
</reference>
<dbReference type="PANTHER" id="PTHR10000">
    <property type="entry name" value="PHOSPHOSERINE PHOSPHATASE"/>
    <property type="match status" value="1"/>
</dbReference>
<dbReference type="Proteomes" id="UP000530514">
    <property type="component" value="Unassembled WGS sequence"/>
</dbReference>
<dbReference type="RefSeq" id="WP_033100866.1">
    <property type="nucleotide sequence ID" value="NZ_JACEIP010000013.1"/>
</dbReference>
<organism evidence="1 2">
    <name type="scientific">Thermoactinomyces daqus</name>
    <dbReference type="NCBI Taxonomy" id="1329516"/>
    <lineage>
        <taxon>Bacteria</taxon>
        <taxon>Bacillati</taxon>
        <taxon>Bacillota</taxon>
        <taxon>Bacilli</taxon>
        <taxon>Bacillales</taxon>
        <taxon>Thermoactinomycetaceae</taxon>
        <taxon>Thermoactinomyces</taxon>
    </lineage>
</organism>
<dbReference type="SUPFAM" id="SSF56784">
    <property type="entry name" value="HAD-like"/>
    <property type="match status" value="1"/>
</dbReference>
<evidence type="ECO:0000313" key="1">
    <source>
        <dbReference type="EMBL" id="MBA4543227.1"/>
    </source>
</evidence>